<protein>
    <submittedName>
        <fullName evidence="1">Uncharacterized protein</fullName>
    </submittedName>
</protein>
<dbReference type="EMBL" id="KV875827">
    <property type="protein sequence ID" value="RZR73101.1"/>
    <property type="molecule type" value="Genomic_DNA"/>
</dbReference>
<proteinExistence type="predicted"/>
<organism evidence="1">
    <name type="scientific">Ensete ventricosum</name>
    <name type="common">Abyssinian banana</name>
    <name type="synonym">Musa ensete</name>
    <dbReference type="NCBI Taxonomy" id="4639"/>
    <lineage>
        <taxon>Eukaryota</taxon>
        <taxon>Viridiplantae</taxon>
        <taxon>Streptophyta</taxon>
        <taxon>Embryophyta</taxon>
        <taxon>Tracheophyta</taxon>
        <taxon>Spermatophyta</taxon>
        <taxon>Magnoliopsida</taxon>
        <taxon>Liliopsida</taxon>
        <taxon>Zingiberales</taxon>
        <taxon>Musaceae</taxon>
        <taxon>Ensete</taxon>
    </lineage>
</organism>
<sequence>MIPCPDCLTTAFKSFTTNRILQGTFGEGGLSPVEGQSTMSVAFAHRRAWGQGRRNRSCLGLRRAATCVREGVGR</sequence>
<dbReference type="AlphaFoldDB" id="A0A445MFV5"/>
<dbReference type="Proteomes" id="UP000290560">
    <property type="component" value="Unassembled WGS sequence"/>
</dbReference>
<reference evidence="1" key="1">
    <citation type="journal article" date="2018" name="Data Brief">
        <title>Genome sequence data from 17 accessions of Ensete ventricosum, a staple food crop for millions in Ethiopia.</title>
        <authorList>
            <person name="Yemataw Z."/>
            <person name="Muzemil S."/>
            <person name="Ambachew D."/>
            <person name="Tripathi L."/>
            <person name="Tesfaye K."/>
            <person name="Chala A."/>
            <person name="Farbos A."/>
            <person name="O'Neill P."/>
            <person name="Moore K."/>
            <person name="Grant M."/>
            <person name="Studholme D.J."/>
        </authorList>
    </citation>
    <scope>NUCLEOTIDE SEQUENCE [LARGE SCALE GENOMIC DNA]</scope>
    <source>
        <tissue evidence="1">Leaf</tissue>
    </source>
</reference>
<name>A0A445MFV5_ENSVE</name>
<accession>A0A445MFV5</accession>
<evidence type="ECO:0000313" key="1">
    <source>
        <dbReference type="EMBL" id="RZR73101.1"/>
    </source>
</evidence>
<gene>
    <name evidence="1" type="ORF">BHM03_00020197</name>
</gene>